<dbReference type="PANTHER" id="PTHR35453">
    <property type="entry name" value="PROSTATE ANDROGEN-REGULATED MUCIN-LIKE PROTEIN 1"/>
    <property type="match status" value="1"/>
</dbReference>
<dbReference type="GO" id="GO:0005769">
    <property type="term" value="C:early endosome"/>
    <property type="evidence" value="ECO:0007669"/>
    <property type="project" value="TreeGrafter"/>
</dbReference>
<dbReference type="Ensembl" id="ENSAMXT00000034667.1">
    <property type="protein sequence ID" value="ENSAMXP00000036621.1"/>
    <property type="gene ID" value="ENSAMXG00000041283.1"/>
</dbReference>
<dbReference type="GO" id="GO:0005886">
    <property type="term" value="C:plasma membrane"/>
    <property type="evidence" value="ECO:0007669"/>
    <property type="project" value="TreeGrafter"/>
</dbReference>
<dbReference type="STRING" id="7994.ENSAMXP00000036621"/>
<organism evidence="2 3">
    <name type="scientific">Astyanax mexicanus</name>
    <name type="common">Blind cave fish</name>
    <name type="synonym">Astyanax fasciatus mexicanus</name>
    <dbReference type="NCBI Taxonomy" id="7994"/>
    <lineage>
        <taxon>Eukaryota</taxon>
        <taxon>Metazoa</taxon>
        <taxon>Chordata</taxon>
        <taxon>Craniata</taxon>
        <taxon>Vertebrata</taxon>
        <taxon>Euteleostomi</taxon>
        <taxon>Actinopterygii</taxon>
        <taxon>Neopterygii</taxon>
        <taxon>Teleostei</taxon>
        <taxon>Ostariophysi</taxon>
        <taxon>Characiformes</taxon>
        <taxon>Characoidei</taxon>
        <taxon>Acestrorhamphidae</taxon>
        <taxon>Acestrorhamphinae</taxon>
        <taxon>Astyanax</taxon>
    </lineage>
</organism>
<protein>
    <submittedName>
        <fullName evidence="2">Uncharacterized protein</fullName>
    </submittedName>
</protein>
<evidence type="ECO:0000256" key="1">
    <source>
        <dbReference type="SAM" id="Phobius"/>
    </source>
</evidence>
<reference evidence="2" key="3">
    <citation type="submission" date="2025-08" db="UniProtKB">
        <authorList>
            <consortium name="Ensembl"/>
        </authorList>
    </citation>
    <scope>IDENTIFICATION</scope>
</reference>
<reference evidence="3" key="2">
    <citation type="journal article" date="2014" name="Nat. Commun.">
        <title>The cavefish genome reveals candidate genes for eye loss.</title>
        <authorList>
            <person name="McGaugh S.E."/>
            <person name="Gross J.B."/>
            <person name="Aken B."/>
            <person name="Blin M."/>
            <person name="Borowsky R."/>
            <person name="Chalopin D."/>
            <person name="Hinaux H."/>
            <person name="Jeffery W.R."/>
            <person name="Keene A."/>
            <person name="Ma L."/>
            <person name="Minx P."/>
            <person name="Murphy D."/>
            <person name="O'Quin K.E."/>
            <person name="Retaux S."/>
            <person name="Rohner N."/>
            <person name="Searle S.M."/>
            <person name="Stahl B.A."/>
            <person name="Tabin C."/>
            <person name="Volff J.N."/>
            <person name="Yoshizawa M."/>
            <person name="Warren W.C."/>
        </authorList>
    </citation>
    <scope>NUCLEOTIDE SEQUENCE [LARGE SCALE GENOMIC DNA]</scope>
    <source>
        <strain evidence="3">female</strain>
    </source>
</reference>
<feature type="transmembrane region" description="Helical" evidence="1">
    <location>
        <begin position="6"/>
        <end position="38"/>
    </location>
</feature>
<reference evidence="2" key="4">
    <citation type="submission" date="2025-09" db="UniProtKB">
        <authorList>
            <consortium name="Ensembl"/>
        </authorList>
    </citation>
    <scope>IDENTIFICATION</scope>
</reference>
<dbReference type="Pfam" id="PF17061">
    <property type="entry name" value="PARM"/>
    <property type="match status" value="1"/>
</dbReference>
<proteinExistence type="predicted"/>
<dbReference type="InterPro" id="IPR031431">
    <property type="entry name" value="PARM1"/>
</dbReference>
<evidence type="ECO:0000313" key="2">
    <source>
        <dbReference type="Ensembl" id="ENSAMXP00000036621.1"/>
    </source>
</evidence>
<dbReference type="PANTHER" id="PTHR35453:SF1">
    <property type="entry name" value="PROSTATE ANDROGEN-REGULATED MUCIN-LIKE PROTEIN 1"/>
    <property type="match status" value="1"/>
</dbReference>
<name>A0A3B1J3Z7_ASTMX</name>
<dbReference type="Proteomes" id="UP000018467">
    <property type="component" value="Unassembled WGS sequence"/>
</dbReference>
<dbReference type="GO" id="GO:0005770">
    <property type="term" value="C:late endosome"/>
    <property type="evidence" value="ECO:0007669"/>
    <property type="project" value="TreeGrafter"/>
</dbReference>
<dbReference type="AlphaFoldDB" id="A0A3B1J3Z7"/>
<keyword evidence="1" id="KW-0812">Transmembrane</keyword>
<dbReference type="InParanoid" id="A0A3B1J3Z7"/>
<sequence length="69" mass="7723">MLTRSFVCFCVCFTASVAAIVIGFILFVIIIFGGAYYFKMRRPSYGRLMDDTEYGSVGNILNPMFEDSG</sequence>
<keyword evidence="3" id="KW-1185">Reference proteome</keyword>
<dbReference type="Bgee" id="ENSAMXG00000041283">
    <property type="expression patterns" value="Expressed in pharyngeal gill and 14 other cell types or tissues"/>
</dbReference>
<evidence type="ECO:0000313" key="3">
    <source>
        <dbReference type="Proteomes" id="UP000018467"/>
    </source>
</evidence>
<keyword evidence="1" id="KW-0472">Membrane</keyword>
<reference evidence="3" key="1">
    <citation type="submission" date="2013-03" db="EMBL/GenBank/DDBJ databases">
        <authorList>
            <person name="Jeffery W."/>
            <person name="Warren W."/>
            <person name="Wilson R.K."/>
        </authorList>
    </citation>
    <scope>NUCLEOTIDE SEQUENCE</scope>
    <source>
        <strain evidence="3">female</strain>
    </source>
</reference>
<dbReference type="GeneTree" id="ENSGT01120000271965"/>
<dbReference type="GO" id="GO:0005794">
    <property type="term" value="C:Golgi apparatus"/>
    <property type="evidence" value="ECO:0007669"/>
    <property type="project" value="TreeGrafter"/>
</dbReference>
<accession>A0A3B1J3Z7</accession>
<keyword evidence="1" id="KW-1133">Transmembrane helix</keyword>